<proteinExistence type="predicted"/>
<organism evidence="2">
    <name type="scientific">marine metagenome</name>
    <dbReference type="NCBI Taxonomy" id="408172"/>
    <lineage>
        <taxon>unclassified sequences</taxon>
        <taxon>metagenomes</taxon>
        <taxon>ecological metagenomes</taxon>
    </lineage>
</organism>
<name>A0A381XVY9_9ZZZZ</name>
<dbReference type="AlphaFoldDB" id="A0A381XVY9"/>
<gene>
    <name evidence="2" type="ORF">METZ01_LOCUS121654</name>
</gene>
<reference evidence="2" key="1">
    <citation type="submission" date="2018-05" db="EMBL/GenBank/DDBJ databases">
        <authorList>
            <person name="Lanie J.A."/>
            <person name="Ng W.-L."/>
            <person name="Kazmierczak K.M."/>
            <person name="Andrzejewski T.M."/>
            <person name="Davidsen T.M."/>
            <person name="Wayne K.J."/>
            <person name="Tettelin H."/>
            <person name="Glass J.I."/>
            <person name="Rusch D."/>
            <person name="Podicherti R."/>
            <person name="Tsui H.-C.T."/>
            <person name="Winkler M.E."/>
        </authorList>
    </citation>
    <scope>NUCLEOTIDE SEQUENCE</scope>
</reference>
<dbReference type="EMBL" id="UINC01016542">
    <property type="protein sequence ID" value="SVA68800.1"/>
    <property type="molecule type" value="Genomic_DNA"/>
</dbReference>
<sequence>MPGQLLDNLFENADHQTKPLPA</sequence>
<feature type="region of interest" description="Disordered" evidence="1">
    <location>
        <begin position="1"/>
        <end position="22"/>
    </location>
</feature>
<evidence type="ECO:0000313" key="2">
    <source>
        <dbReference type="EMBL" id="SVA68800.1"/>
    </source>
</evidence>
<evidence type="ECO:0000256" key="1">
    <source>
        <dbReference type="SAM" id="MobiDB-lite"/>
    </source>
</evidence>
<protein>
    <submittedName>
        <fullName evidence="2">Uncharacterized protein</fullName>
    </submittedName>
</protein>
<accession>A0A381XVY9</accession>
<feature type="compositionally biased region" description="Basic and acidic residues" evidence="1">
    <location>
        <begin position="12"/>
        <end position="22"/>
    </location>
</feature>